<dbReference type="SMART" id="SM00530">
    <property type="entry name" value="HTH_XRE"/>
    <property type="match status" value="1"/>
</dbReference>
<evidence type="ECO:0000313" key="2">
    <source>
        <dbReference type="EMBL" id="MFC7327772.1"/>
    </source>
</evidence>
<dbReference type="Proteomes" id="UP001596540">
    <property type="component" value="Unassembled WGS sequence"/>
</dbReference>
<dbReference type="Pfam" id="PF13560">
    <property type="entry name" value="HTH_31"/>
    <property type="match status" value="1"/>
</dbReference>
<accession>A0ABW2KCN1</accession>
<dbReference type="EMBL" id="JBHTBH010000003">
    <property type="protein sequence ID" value="MFC7327772.1"/>
    <property type="molecule type" value="Genomic_DNA"/>
</dbReference>
<comment type="caution">
    <text evidence="2">The sequence shown here is derived from an EMBL/GenBank/DDBJ whole genome shotgun (WGS) entry which is preliminary data.</text>
</comment>
<evidence type="ECO:0000313" key="3">
    <source>
        <dbReference type="Proteomes" id="UP001596540"/>
    </source>
</evidence>
<organism evidence="2 3">
    <name type="scientific">Marinactinospora rubrisoli</name>
    <dbReference type="NCBI Taxonomy" id="2715399"/>
    <lineage>
        <taxon>Bacteria</taxon>
        <taxon>Bacillati</taxon>
        <taxon>Actinomycetota</taxon>
        <taxon>Actinomycetes</taxon>
        <taxon>Streptosporangiales</taxon>
        <taxon>Nocardiopsidaceae</taxon>
        <taxon>Marinactinospora</taxon>
    </lineage>
</organism>
<dbReference type="PROSITE" id="PS50943">
    <property type="entry name" value="HTH_CROC1"/>
    <property type="match status" value="1"/>
</dbReference>
<dbReference type="CDD" id="cd00093">
    <property type="entry name" value="HTH_XRE"/>
    <property type="match status" value="1"/>
</dbReference>
<reference evidence="3" key="1">
    <citation type="journal article" date="2019" name="Int. J. Syst. Evol. Microbiol.">
        <title>The Global Catalogue of Microorganisms (GCM) 10K type strain sequencing project: providing services to taxonomists for standard genome sequencing and annotation.</title>
        <authorList>
            <consortium name="The Broad Institute Genomics Platform"/>
            <consortium name="The Broad Institute Genome Sequencing Center for Infectious Disease"/>
            <person name="Wu L."/>
            <person name="Ma J."/>
        </authorList>
    </citation>
    <scope>NUCLEOTIDE SEQUENCE [LARGE SCALE GENOMIC DNA]</scope>
    <source>
        <strain evidence="3">CGMCC 4.7382</strain>
    </source>
</reference>
<dbReference type="Gene3D" id="1.10.260.40">
    <property type="entry name" value="lambda repressor-like DNA-binding domains"/>
    <property type="match status" value="1"/>
</dbReference>
<gene>
    <name evidence="2" type="ORF">ACFQRF_08445</name>
</gene>
<dbReference type="RefSeq" id="WP_379870237.1">
    <property type="nucleotide sequence ID" value="NZ_JBHTBH010000003.1"/>
</dbReference>
<proteinExistence type="predicted"/>
<sequence>MRIRAMPSRSGSPTVALWQLARELQRLRLSHKMNRSEVAKVLEVNSATVGRWESAERVPREKELKQLARYYELTPEEMDALVELRRQAGKRGWWQSYDLGQRYGTFIGLEADASEIEIYESSIITGLLQTEDYAREVIRGTLPRGDPTSVEQEVEVRLARQRRFQSESDCHLWVIMGEAALRQLVGDRKVMRDQLSHLLELMEHPRITLQVIPFTAGVHVGMPLPSFMIMRLADYGLTTVYVEGNSSNLFLETETDVARHDALFNQLRLAGVGADLARSLMSGIIREL</sequence>
<feature type="domain" description="HTH cro/C1-type" evidence="1">
    <location>
        <begin position="24"/>
        <end position="78"/>
    </location>
</feature>
<protein>
    <submittedName>
        <fullName evidence="2">Scr1 family TA system antitoxin-like transcriptional regulator</fullName>
    </submittedName>
</protein>
<name>A0ABW2KCN1_9ACTN</name>
<evidence type="ECO:0000259" key="1">
    <source>
        <dbReference type="PROSITE" id="PS50943"/>
    </source>
</evidence>
<dbReference type="InterPro" id="IPR043917">
    <property type="entry name" value="DUF5753"/>
</dbReference>
<dbReference type="SUPFAM" id="SSF47413">
    <property type="entry name" value="lambda repressor-like DNA-binding domains"/>
    <property type="match status" value="1"/>
</dbReference>
<dbReference type="Pfam" id="PF19054">
    <property type="entry name" value="DUF5753"/>
    <property type="match status" value="1"/>
</dbReference>
<dbReference type="InterPro" id="IPR010982">
    <property type="entry name" value="Lambda_DNA-bd_dom_sf"/>
</dbReference>
<dbReference type="InterPro" id="IPR001387">
    <property type="entry name" value="Cro/C1-type_HTH"/>
</dbReference>
<keyword evidence="3" id="KW-1185">Reference proteome</keyword>